<dbReference type="Proteomes" id="UP001281410">
    <property type="component" value="Unassembled WGS sequence"/>
</dbReference>
<dbReference type="PANTHER" id="PTHR47723">
    <property type="entry name" value="OS05G0353850 PROTEIN"/>
    <property type="match status" value="1"/>
</dbReference>
<dbReference type="AlphaFoldDB" id="A0AAE0ALB9"/>
<name>A0AAE0ALB9_9ROSI</name>
<evidence type="ECO:0000256" key="1">
    <source>
        <dbReference type="SAM" id="MobiDB-lite"/>
    </source>
</evidence>
<protein>
    <recommendedName>
        <fullName evidence="2">RNase H type-1 domain-containing protein</fullName>
    </recommendedName>
</protein>
<organism evidence="3 4">
    <name type="scientific">Dipteronia sinensis</name>
    <dbReference type="NCBI Taxonomy" id="43782"/>
    <lineage>
        <taxon>Eukaryota</taxon>
        <taxon>Viridiplantae</taxon>
        <taxon>Streptophyta</taxon>
        <taxon>Embryophyta</taxon>
        <taxon>Tracheophyta</taxon>
        <taxon>Spermatophyta</taxon>
        <taxon>Magnoliopsida</taxon>
        <taxon>eudicotyledons</taxon>
        <taxon>Gunneridae</taxon>
        <taxon>Pentapetalae</taxon>
        <taxon>rosids</taxon>
        <taxon>malvids</taxon>
        <taxon>Sapindales</taxon>
        <taxon>Sapindaceae</taxon>
        <taxon>Hippocastanoideae</taxon>
        <taxon>Acereae</taxon>
        <taxon>Dipteronia</taxon>
    </lineage>
</organism>
<feature type="compositionally biased region" description="Polar residues" evidence="1">
    <location>
        <begin position="187"/>
        <end position="204"/>
    </location>
</feature>
<accession>A0AAE0ALB9</accession>
<dbReference type="CDD" id="cd06222">
    <property type="entry name" value="RNase_H_like"/>
    <property type="match status" value="1"/>
</dbReference>
<dbReference type="GO" id="GO:0003676">
    <property type="term" value="F:nucleic acid binding"/>
    <property type="evidence" value="ECO:0007669"/>
    <property type="project" value="InterPro"/>
</dbReference>
<dbReference type="PANTHER" id="PTHR47723:SF22">
    <property type="entry name" value="RNASE H TYPE-1 DOMAIN-CONTAINING PROTEIN"/>
    <property type="match status" value="1"/>
</dbReference>
<proteinExistence type="predicted"/>
<dbReference type="InterPro" id="IPR036397">
    <property type="entry name" value="RNaseH_sf"/>
</dbReference>
<dbReference type="InterPro" id="IPR012337">
    <property type="entry name" value="RNaseH-like_sf"/>
</dbReference>
<dbReference type="EMBL" id="JANJYJ010000004">
    <property type="protein sequence ID" value="KAK3220256.1"/>
    <property type="molecule type" value="Genomic_DNA"/>
</dbReference>
<feature type="compositionally biased region" description="Basic and acidic residues" evidence="1">
    <location>
        <begin position="345"/>
        <end position="355"/>
    </location>
</feature>
<feature type="region of interest" description="Disordered" evidence="1">
    <location>
        <begin position="148"/>
        <end position="214"/>
    </location>
</feature>
<evidence type="ECO:0000313" key="3">
    <source>
        <dbReference type="EMBL" id="KAK3220256.1"/>
    </source>
</evidence>
<dbReference type="Gene3D" id="3.30.420.10">
    <property type="entry name" value="Ribonuclease H-like superfamily/Ribonuclease H"/>
    <property type="match status" value="1"/>
</dbReference>
<gene>
    <name evidence="3" type="ORF">Dsin_014226</name>
</gene>
<dbReference type="InterPro" id="IPR044730">
    <property type="entry name" value="RNase_H-like_dom_plant"/>
</dbReference>
<feature type="region of interest" description="Disordered" evidence="1">
    <location>
        <begin position="343"/>
        <end position="369"/>
    </location>
</feature>
<evidence type="ECO:0000259" key="2">
    <source>
        <dbReference type="Pfam" id="PF13456"/>
    </source>
</evidence>
<dbReference type="SUPFAM" id="SSF53098">
    <property type="entry name" value="Ribonuclease H-like"/>
    <property type="match status" value="1"/>
</dbReference>
<feature type="domain" description="RNase H type-1" evidence="2">
    <location>
        <begin position="535"/>
        <end position="657"/>
    </location>
</feature>
<keyword evidence="4" id="KW-1185">Reference proteome</keyword>
<feature type="region of interest" description="Disordered" evidence="1">
    <location>
        <begin position="404"/>
        <end position="431"/>
    </location>
</feature>
<sequence length="670" mass="73679">MSGRLRLGGGGHGLNYTGIIEATDQEGVSKVGKKGDSWQERDKGMINKSRVQQKYCQRRMKGDRLGWDVSDSENFVNCKGKEEVVVDKGKQAYVRKEKKRTSHPNCVNGKLEIEKINEVRSRTKSWTSSSDSDVEEGFLRNYGLQKGESSKVKSMGKRPKFVGPTVNYGQQREGYHSSQGDGPVKEQVTSSKNSDPESNPNRESPYNKRCVSKGPRQILVRHTNQRLVSFSDNDGRVVSLPLHRHVQLPICDTEGGQIRGKDLKAIPLAVEIDGTQSTRGRDNLQTKSAMPNWNLKAKIARVVEKGVALGHISKSKEKALRQKDGTRQNTQNVVSTGRLSGLKDVAGDQKGRARSDTWWMDTPQPQSERSFLEVVKEKSSDDPLSNNEARNITPTVLNMEESVMGNSEKSGQVADEDKLASKGEDGQKINNKSMGGKRSIVYALIVVGKMKVWGIETILVSSTWEREVRLLKEVAWKKKIMIVKTWVVVEDSNVVPKLGKGGVVQATTGRGVHSKVHIDSFVKSGEGIVLGGKKSDGSARGNPGEAGIGGVLRNNSSRILGLFLLYVGIKDSSLAEILAIHRAATLCSQSASLRNKEIDIVSDSSEAVSWVNTEGPGNLEFLNIIYETRHAMSLLGNTTVSYNPRSSNTLAYSLAKHGSARRGNKMIWDL</sequence>
<dbReference type="GO" id="GO:0004523">
    <property type="term" value="F:RNA-DNA hybrid ribonuclease activity"/>
    <property type="evidence" value="ECO:0007669"/>
    <property type="project" value="InterPro"/>
</dbReference>
<comment type="caution">
    <text evidence="3">The sequence shown here is derived from an EMBL/GenBank/DDBJ whole genome shotgun (WGS) entry which is preliminary data.</text>
</comment>
<dbReference type="InterPro" id="IPR053151">
    <property type="entry name" value="RNase_H-like"/>
</dbReference>
<feature type="compositionally biased region" description="Basic and acidic residues" evidence="1">
    <location>
        <begin position="415"/>
        <end position="427"/>
    </location>
</feature>
<dbReference type="Pfam" id="PF13456">
    <property type="entry name" value="RVT_3"/>
    <property type="match status" value="1"/>
</dbReference>
<evidence type="ECO:0000313" key="4">
    <source>
        <dbReference type="Proteomes" id="UP001281410"/>
    </source>
</evidence>
<dbReference type="InterPro" id="IPR002156">
    <property type="entry name" value="RNaseH_domain"/>
</dbReference>
<reference evidence="3" key="1">
    <citation type="journal article" date="2023" name="Plant J.">
        <title>Genome sequences and population genomics provide insights into the demographic history, inbreeding, and mutation load of two 'living fossil' tree species of Dipteronia.</title>
        <authorList>
            <person name="Feng Y."/>
            <person name="Comes H.P."/>
            <person name="Chen J."/>
            <person name="Zhu S."/>
            <person name="Lu R."/>
            <person name="Zhang X."/>
            <person name="Li P."/>
            <person name="Qiu J."/>
            <person name="Olsen K.M."/>
            <person name="Qiu Y."/>
        </authorList>
    </citation>
    <scope>NUCLEOTIDE SEQUENCE</scope>
    <source>
        <strain evidence="3">NBL</strain>
    </source>
</reference>